<proteinExistence type="predicted"/>
<accession>A0A7S4A5P8</accession>
<reference evidence="2" key="2">
    <citation type="submission" date="2021-11" db="EMBL/GenBank/DDBJ databases">
        <authorList>
            <consortium name="Genoscope - CEA"/>
            <person name="William W."/>
        </authorList>
    </citation>
    <scope>NUCLEOTIDE SEQUENCE</scope>
</reference>
<dbReference type="EMBL" id="CAKKNE010000005">
    <property type="protein sequence ID" value="CAH0376261.1"/>
    <property type="molecule type" value="Genomic_DNA"/>
</dbReference>
<evidence type="ECO:0008006" key="4">
    <source>
        <dbReference type="Google" id="ProtNLM"/>
    </source>
</evidence>
<protein>
    <recommendedName>
        <fullName evidence="4">F-box domain-containing protein</fullName>
    </recommendedName>
</protein>
<evidence type="ECO:0000313" key="1">
    <source>
        <dbReference type="EMBL" id="CAE0704525.1"/>
    </source>
</evidence>
<dbReference type="Proteomes" id="UP000789595">
    <property type="component" value="Unassembled WGS sequence"/>
</dbReference>
<keyword evidence="3" id="KW-1185">Reference proteome</keyword>
<gene>
    <name evidence="1" type="ORF">PCAL00307_LOCUS19973</name>
    <name evidence="2" type="ORF">PECAL_5P08270</name>
</gene>
<name>A0A7S4A5P8_9STRA</name>
<sequence>MELGVRSRPRGAGPVIRGGPVELTMEMLLRACADLTEACEAKWLLVDEAVGAGRLPFCKAPGAFYLIAQRAARRAGTYKEFRAKLPKNFKCRVPDFYVTAPLPTELIHTLMQFADGRTLARFSICSPQLRVRADKIASEGLARITTLRLGQRAVARWRTELRLFAVLTSPPNLRSLLGPGTAWAPIRDHVDEYYTSYHKFLVYLDDRTNYNLEDHRAYMVKYALRLGDAAVIEGVMRTTDSDERHEHRRNFYKYLYTRKRYLKNYLDPPAWYGADARYGTEEISDHFLRVERVQAAAAARESIAEYSPLLQSAAKHDRYFPGLDEEDVIETDWETRVLNFGGDSDSGGEDY</sequence>
<evidence type="ECO:0000313" key="3">
    <source>
        <dbReference type="Proteomes" id="UP000789595"/>
    </source>
</evidence>
<evidence type="ECO:0000313" key="2">
    <source>
        <dbReference type="EMBL" id="CAH0376261.1"/>
    </source>
</evidence>
<organism evidence="1">
    <name type="scientific">Pelagomonas calceolata</name>
    <dbReference type="NCBI Taxonomy" id="35677"/>
    <lineage>
        <taxon>Eukaryota</taxon>
        <taxon>Sar</taxon>
        <taxon>Stramenopiles</taxon>
        <taxon>Ochrophyta</taxon>
        <taxon>Pelagophyceae</taxon>
        <taxon>Pelagomonadales</taxon>
        <taxon>Pelagomonadaceae</taxon>
        <taxon>Pelagomonas</taxon>
    </lineage>
</organism>
<dbReference type="EMBL" id="HBIW01023147">
    <property type="protein sequence ID" value="CAE0704525.1"/>
    <property type="molecule type" value="Transcribed_RNA"/>
</dbReference>
<reference evidence="1" key="1">
    <citation type="submission" date="2021-01" db="EMBL/GenBank/DDBJ databases">
        <authorList>
            <person name="Corre E."/>
            <person name="Pelletier E."/>
            <person name="Niang G."/>
            <person name="Scheremetjew M."/>
            <person name="Finn R."/>
            <person name="Kale V."/>
            <person name="Holt S."/>
            <person name="Cochrane G."/>
            <person name="Meng A."/>
            <person name="Brown T."/>
            <person name="Cohen L."/>
        </authorList>
    </citation>
    <scope>NUCLEOTIDE SEQUENCE</scope>
    <source>
        <strain evidence="1">CCMP1756</strain>
    </source>
</reference>
<dbReference type="AlphaFoldDB" id="A0A7S4A5P8"/>